<protein>
    <recommendedName>
        <fullName evidence="2">histidine kinase</fullName>
        <ecNumber evidence="2">2.7.13.3</ecNumber>
    </recommendedName>
</protein>
<dbReference type="PROSITE" id="PS50906">
    <property type="entry name" value="NIT"/>
    <property type="match status" value="1"/>
</dbReference>
<dbReference type="InterPro" id="IPR013587">
    <property type="entry name" value="Nitrate/nitrite_sensing"/>
</dbReference>
<dbReference type="InterPro" id="IPR003594">
    <property type="entry name" value="HATPase_dom"/>
</dbReference>
<comment type="caution">
    <text evidence="8">The sequence shown here is derived from an EMBL/GenBank/DDBJ whole genome shotgun (WGS) entry which is preliminary data.</text>
</comment>
<keyword evidence="5" id="KW-0418">Kinase</keyword>
<evidence type="ECO:0000259" key="7">
    <source>
        <dbReference type="PROSITE" id="PS50906"/>
    </source>
</evidence>
<evidence type="ECO:0000256" key="4">
    <source>
        <dbReference type="ARBA" id="ARBA00022679"/>
    </source>
</evidence>
<dbReference type="Pfam" id="PF02518">
    <property type="entry name" value="HATPase_c"/>
    <property type="match status" value="1"/>
</dbReference>
<dbReference type="SUPFAM" id="SSF55874">
    <property type="entry name" value="ATPase domain of HSP90 chaperone/DNA topoisomerase II/histidine kinase"/>
    <property type="match status" value="1"/>
</dbReference>
<name>A0ABU2TIM4_9ACTN</name>
<evidence type="ECO:0000313" key="9">
    <source>
        <dbReference type="Proteomes" id="UP001180551"/>
    </source>
</evidence>
<feature type="domain" description="NIT" evidence="7">
    <location>
        <begin position="53"/>
        <end position="305"/>
    </location>
</feature>
<dbReference type="Proteomes" id="UP001180551">
    <property type="component" value="Unassembled WGS sequence"/>
</dbReference>
<evidence type="ECO:0000256" key="2">
    <source>
        <dbReference type="ARBA" id="ARBA00012438"/>
    </source>
</evidence>
<feature type="compositionally biased region" description="Low complexity" evidence="6">
    <location>
        <begin position="826"/>
        <end position="841"/>
    </location>
</feature>
<evidence type="ECO:0000313" key="8">
    <source>
        <dbReference type="EMBL" id="MDT0460772.1"/>
    </source>
</evidence>
<keyword evidence="9" id="KW-1185">Reference proteome</keyword>
<feature type="region of interest" description="Disordered" evidence="6">
    <location>
        <begin position="632"/>
        <end position="1016"/>
    </location>
</feature>
<dbReference type="InterPro" id="IPR010910">
    <property type="entry name" value="Nitrate/nitrite_sensing_bac"/>
</dbReference>
<dbReference type="Pfam" id="PF08376">
    <property type="entry name" value="NIT"/>
    <property type="match status" value="1"/>
</dbReference>
<dbReference type="EMBL" id="JAVRFE010000075">
    <property type="protein sequence ID" value="MDT0460772.1"/>
    <property type="molecule type" value="Genomic_DNA"/>
</dbReference>
<accession>A0ABU2TIM4</accession>
<feature type="compositionally biased region" description="Low complexity" evidence="6">
    <location>
        <begin position="957"/>
        <end position="988"/>
    </location>
</feature>
<reference evidence="8" key="1">
    <citation type="submission" date="2024-05" db="EMBL/GenBank/DDBJ databases">
        <title>30 novel species of actinomycetes from the DSMZ collection.</title>
        <authorList>
            <person name="Nouioui I."/>
        </authorList>
    </citation>
    <scope>NUCLEOTIDE SEQUENCE</scope>
    <source>
        <strain evidence="8">DSM 41527</strain>
    </source>
</reference>
<dbReference type="InterPro" id="IPR050428">
    <property type="entry name" value="TCS_sensor_his_kinase"/>
</dbReference>
<evidence type="ECO:0000256" key="6">
    <source>
        <dbReference type="SAM" id="MobiDB-lite"/>
    </source>
</evidence>
<feature type="compositionally biased region" description="Basic residues" evidence="6">
    <location>
        <begin position="708"/>
        <end position="719"/>
    </location>
</feature>
<dbReference type="Gene3D" id="3.30.565.10">
    <property type="entry name" value="Histidine kinase-like ATPase, C-terminal domain"/>
    <property type="match status" value="1"/>
</dbReference>
<feature type="compositionally biased region" description="Basic and acidic residues" evidence="6">
    <location>
        <begin position="911"/>
        <end position="920"/>
    </location>
</feature>
<dbReference type="EC" id="2.7.13.3" evidence="2"/>
<feature type="compositionally biased region" description="Low complexity" evidence="6">
    <location>
        <begin position="996"/>
        <end position="1009"/>
    </location>
</feature>
<sequence length="1016" mass="109002">MRFRGKSVRRKIVALLLVPLVSLTGLWAFTTYITGREANQLLDVGNVVKNLGYPVEDVIQTLQRERRQSLLYLADRRGANALDELHRRTRATDEAVTRLRADIDLRDIREDLSADNADRMNGVLKGLGTLGALRAQVEDNTVSRDEAMESYNSLVDPGYDFLSALHALENVEMDKQARVLVSLTRAREAVSREDALMSAVLLSGSMSKRDLRALSDRVAERRVLYSTSLPGLPARDRAAFGDYWRSAKARELTSYEDRVIAAGAQDGPHAVNAERWNTTAGKVLDDLQRMDKDAGDRYQERVAPVAMHVLLKAAVAGVLGFVALLVSIVVSFRIGRRHVRDLIRLRKAAHDVSGVRLPSVMRRLAAGEQVDVETEAPRLAFGPDETGQVGQALHTLQRAAIEAAVKQAEMRRGVSEVFVNLARRSQVLLHRQLTLLDAMERRTEDTDELADLFRIDHLTTRMRRHAEGLVILSGAAASRQWRKPVQLMDVVRAAVAEVEDYERIEVRRLPRLAVEGPAVSDLTHLIAELLENATVFSPPHTGVQVLGERVANGYTLEIHDRGLGMAPDLLLEANLRLAETPEFELSDTDRLGLFVVSRLAQRQDVRVSLQPSPYGGTTAVVFIPARLLTDAAGGGREDDGPAADGLPGGPVGNELEHAAGKLAALSQAQSPNRRDRRTPSVIDGPVELEAPLGPDEPVPADDEDAPLRKRNRGGGRKKPAIPGGPDAAPRGIAPVPPVPDGEQHQQTQDQAPGGLAPLPRRPRPPVLVSDHGRTVDDRDGNGGGDGKPAAERPGPGRPRPERTGSARRAAERTGSEEPADGRPDARPSSSAASQDPAADGSRSAGERETPAPTTAQGLPRRVRQASLAPQLKADPTGQTGTRGRRAPDADDRDAEAVRARMASLQRGWQRGRRDNGEDPRATGTPPGGNPPSDDTAPAGSTLPDVTGPDATGPHAIGPDTTGPDTLGPDTTDPGVTGPVTTEPDTTDPGARDTATHHGNGTGTTAPPGTTSGGDGP</sequence>
<keyword evidence="4" id="KW-0808">Transferase</keyword>
<feature type="compositionally biased region" description="Basic and acidic residues" evidence="6">
    <location>
        <begin position="770"/>
        <end position="780"/>
    </location>
</feature>
<dbReference type="PANTHER" id="PTHR45436">
    <property type="entry name" value="SENSOR HISTIDINE KINASE YKOH"/>
    <property type="match status" value="1"/>
</dbReference>
<keyword evidence="3" id="KW-0597">Phosphoprotein</keyword>
<gene>
    <name evidence="8" type="ORF">RM550_34480</name>
</gene>
<evidence type="ECO:0000256" key="5">
    <source>
        <dbReference type="ARBA" id="ARBA00022777"/>
    </source>
</evidence>
<feature type="compositionally biased region" description="Basic and acidic residues" evidence="6">
    <location>
        <begin position="885"/>
        <end position="898"/>
    </location>
</feature>
<organism evidence="8 9">
    <name type="scientific">Streptomyces mooreae</name>
    <dbReference type="NCBI Taxonomy" id="3075523"/>
    <lineage>
        <taxon>Bacteria</taxon>
        <taxon>Bacillati</taxon>
        <taxon>Actinomycetota</taxon>
        <taxon>Actinomycetes</taxon>
        <taxon>Kitasatosporales</taxon>
        <taxon>Streptomycetaceae</taxon>
        <taxon>Streptomyces</taxon>
    </lineage>
</organism>
<dbReference type="InterPro" id="IPR036890">
    <property type="entry name" value="HATPase_C_sf"/>
</dbReference>
<evidence type="ECO:0000256" key="3">
    <source>
        <dbReference type="ARBA" id="ARBA00022553"/>
    </source>
</evidence>
<dbReference type="RefSeq" id="WP_311627688.1">
    <property type="nucleotide sequence ID" value="NZ_JAVRFE010000075.1"/>
</dbReference>
<feature type="compositionally biased region" description="Basic and acidic residues" evidence="6">
    <location>
        <begin position="798"/>
        <end position="825"/>
    </location>
</feature>
<comment type="catalytic activity">
    <reaction evidence="1">
        <text>ATP + protein L-histidine = ADP + protein N-phospho-L-histidine.</text>
        <dbReference type="EC" id="2.7.13.3"/>
    </reaction>
</comment>
<evidence type="ECO:0000256" key="1">
    <source>
        <dbReference type="ARBA" id="ARBA00000085"/>
    </source>
</evidence>
<dbReference type="SMART" id="SM00387">
    <property type="entry name" value="HATPase_c"/>
    <property type="match status" value="1"/>
</dbReference>
<dbReference type="PANTHER" id="PTHR45436:SF5">
    <property type="entry name" value="SENSOR HISTIDINE KINASE TRCS"/>
    <property type="match status" value="1"/>
</dbReference>
<proteinExistence type="predicted"/>